<dbReference type="RefSeq" id="WP_250930607.1">
    <property type="nucleotide sequence ID" value="NZ_JAMQBK010000059.1"/>
</dbReference>
<organism evidence="2 3">
    <name type="scientific">Aporhodopirellula aestuarii</name>
    <dbReference type="NCBI Taxonomy" id="2950107"/>
    <lineage>
        <taxon>Bacteria</taxon>
        <taxon>Pseudomonadati</taxon>
        <taxon>Planctomycetota</taxon>
        <taxon>Planctomycetia</taxon>
        <taxon>Pirellulales</taxon>
        <taxon>Pirellulaceae</taxon>
        <taxon>Aporhodopirellula</taxon>
    </lineage>
</organism>
<gene>
    <name evidence="2" type="ORF">NB063_20360</name>
</gene>
<feature type="signal peptide" evidence="1">
    <location>
        <begin position="1"/>
        <end position="25"/>
    </location>
</feature>
<dbReference type="PROSITE" id="PS51257">
    <property type="entry name" value="PROKAR_LIPOPROTEIN"/>
    <property type="match status" value="1"/>
</dbReference>
<feature type="chain" id="PRO_5045956287" evidence="1">
    <location>
        <begin position="26"/>
        <end position="453"/>
    </location>
</feature>
<evidence type="ECO:0000256" key="1">
    <source>
        <dbReference type="SAM" id="SignalP"/>
    </source>
</evidence>
<dbReference type="Proteomes" id="UP001202961">
    <property type="component" value="Unassembled WGS sequence"/>
</dbReference>
<reference evidence="2 3" key="1">
    <citation type="journal article" date="2022" name="Syst. Appl. Microbiol.">
        <title>Rhodopirellula aestuarii sp. nov., a novel member of the genus Rhodopirellula isolated from brackish sediments collected in the Tagus River estuary, Portugal.</title>
        <authorList>
            <person name="Vitorino I.R."/>
            <person name="Klimek D."/>
            <person name="Calusinska M."/>
            <person name="Lobo-da-Cunha A."/>
            <person name="Vasconcelos V."/>
            <person name="Lage O.M."/>
        </authorList>
    </citation>
    <scope>NUCLEOTIDE SEQUENCE [LARGE SCALE GENOMIC DNA]</scope>
    <source>
        <strain evidence="2 3">ICT_H3.1</strain>
    </source>
</reference>
<name>A0ABT0U7S1_9BACT</name>
<accession>A0ABT0U7S1</accession>
<evidence type="ECO:0000313" key="3">
    <source>
        <dbReference type="Proteomes" id="UP001202961"/>
    </source>
</evidence>
<evidence type="ECO:0000313" key="2">
    <source>
        <dbReference type="EMBL" id="MCM2372974.1"/>
    </source>
</evidence>
<comment type="caution">
    <text evidence="2">The sequence shown here is derived from an EMBL/GenBank/DDBJ whole genome shotgun (WGS) entry which is preliminary data.</text>
</comment>
<keyword evidence="3" id="KW-1185">Reference proteome</keyword>
<dbReference type="EMBL" id="JAMQBK010000059">
    <property type="protein sequence ID" value="MCM2372974.1"/>
    <property type="molecule type" value="Genomic_DNA"/>
</dbReference>
<sequence>MCRQSSRSFVAICFAALLLSGCVQKVYEIHLQPDGASITRTLTVWTETTGSDDTKISPLPQAELDRVREFYDPKNDVIEGDRHVFVGQFGENMPGDVGGAGRYVFFDSSLGSTSFYSERFRGDDDLLASIDARHQAVDNIITLLLHWSRSEFSQPEVRERVESFVDQDLRRDLKNFSTYCWTHAMLSDLDEQKVLERFSARMMQYLVERDYISWQDVPKVLRAFQSEDPQRLAELLHETVVRKLGLPERESVAILADPERLATSLRESIRETEIFRSEFTRHQQEHASSVDDGEEPEPFDPLGLLTSYALQATLPKSDSGRTTVRVKIDCGVEPYATNGDWDDDQQAVTWSDSIDDVNIPAMVFAGWSNPDEEMQQAVFGKVVLSGEELAQYVFWFQGLDTDERTQWDAFLGGLDPGDNLLGQIEAFEFTDDENLAETPRELLLEALKEAESP</sequence>
<keyword evidence="1" id="KW-0732">Signal</keyword>
<proteinExistence type="predicted"/>
<protein>
    <submittedName>
        <fullName evidence="2">Uncharacterized protein</fullName>
    </submittedName>
</protein>